<evidence type="ECO:0000256" key="4">
    <source>
        <dbReference type="ARBA" id="ARBA00019897"/>
    </source>
</evidence>
<gene>
    <name evidence="16" type="ORF">MA47_00480</name>
</gene>
<dbReference type="InterPro" id="IPR008915">
    <property type="entry name" value="Peptidase_M50"/>
</dbReference>
<feature type="transmembrane region" description="Helical" evidence="14">
    <location>
        <begin position="102"/>
        <end position="127"/>
    </location>
</feature>
<protein>
    <recommendedName>
        <fullName evidence="4">Zinc metalloprotease Rip1</fullName>
    </recommendedName>
    <alternativeName>
        <fullName evidence="12">S2P endopeptidase</fullName>
    </alternativeName>
    <alternativeName>
        <fullName evidence="13">Site-2-type intramembrane protease</fullName>
    </alternativeName>
</protein>
<dbReference type="InterPro" id="IPR004387">
    <property type="entry name" value="Pept_M50_Zn"/>
</dbReference>
<dbReference type="AlphaFoldDB" id="A0A0A2DNL3"/>
<evidence type="ECO:0000256" key="14">
    <source>
        <dbReference type="SAM" id="Phobius"/>
    </source>
</evidence>
<evidence type="ECO:0000259" key="15">
    <source>
        <dbReference type="Pfam" id="PF02163"/>
    </source>
</evidence>
<evidence type="ECO:0000313" key="16">
    <source>
        <dbReference type="EMBL" id="KGM19382.1"/>
    </source>
</evidence>
<accession>A0A0A2DNL3</accession>
<dbReference type="EMBL" id="JRVJ01000001">
    <property type="protein sequence ID" value="KGM19382.1"/>
    <property type="molecule type" value="Genomic_DNA"/>
</dbReference>
<keyword evidence="17" id="KW-1185">Reference proteome</keyword>
<evidence type="ECO:0000256" key="5">
    <source>
        <dbReference type="ARBA" id="ARBA00022670"/>
    </source>
</evidence>
<feature type="transmembrane region" description="Helical" evidence="14">
    <location>
        <begin position="393"/>
        <end position="414"/>
    </location>
</feature>
<evidence type="ECO:0000256" key="9">
    <source>
        <dbReference type="ARBA" id="ARBA00022989"/>
    </source>
</evidence>
<comment type="caution">
    <text evidence="16">The sequence shown here is derived from an EMBL/GenBank/DDBJ whole genome shotgun (WGS) entry which is preliminary data.</text>
</comment>
<dbReference type="GO" id="GO:0006508">
    <property type="term" value="P:proteolysis"/>
    <property type="evidence" value="ECO:0007669"/>
    <property type="project" value="UniProtKB-KW"/>
</dbReference>
<keyword evidence="11 14" id="KW-0472">Membrane</keyword>
<evidence type="ECO:0000256" key="11">
    <source>
        <dbReference type="ARBA" id="ARBA00023136"/>
    </source>
</evidence>
<evidence type="ECO:0000256" key="8">
    <source>
        <dbReference type="ARBA" id="ARBA00022833"/>
    </source>
</evidence>
<evidence type="ECO:0000256" key="7">
    <source>
        <dbReference type="ARBA" id="ARBA00022801"/>
    </source>
</evidence>
<dbReference type="MEROPS" id="M50.005"/>
<organism evidence="16 17">
    <name type="scientific">Corynebacterium auriscanis</name>
    <dbReference type="NCBI Taxonomy" id="99807"/>
    <lineage>
        <taxon>Bacteria</taxon>
        <taxon>Bacillati</taxon>
        <taxon>Actinomycetota</taxon>
        <taxon>Actinomycetes</taxon>
        <taxon>Mycobacteriales</taxon>
        <taxon>Corynebacteriaceae</taxon>
        <taxon>Corynebacterium</taxon>
    </lineage>
</organism>
<dbReference type="Gene3D" id="2.30.42.10">
    <property type="match status" value="1"/>
</dbReference>
<evidence type="ECO:0000256" key="6">
    <source>
        <dbReference type="ARBA" id="ARBA00022692"/>
    </source>
</evidence>
<keyword evidence="9 14" id="KW-1133">Transmembrane helix</keyword>
<sequence>MAFALGIILFGLGIAISIALHEAGHMYAARWTGMRVRRYFIGFGPTLWSTTKHSAKHGQTEYGLKAIPLGGFCDIAGMTKLDEMTAEDRPFAMYDRPARARIFVMLGGIIMNIILALGLIYAVALAWGLPDRSVQFTPTVASTACAAPQQNPDGTLAACSGAGPAAESGIQPGDTFVSINGEQVADFPAFSKQVSQLGKDANANQGKQPGDTITVPAEVQRGDSAVPVDLKIQIVERLNSAGNTMVVGAVGVKAKVPEYRVQHYNPATAVGGALSFTGMAVKETARGLAELPQRFPGVVASIFGGDRADDSPMSVVGASRLGGELVKYDQWASFFMALASLNLFLAAFNLVPLPPLDGGHIAVVLWEKVRDFFRRRKGLAPGGPADYTRLMPVTYAASLILLLFGVTVIVADVVNPIRLF</sequence>
<evidence type="ECO:0000256" key="2">
    <source>
        <dbReference type="ARBA" id="ARBA00004141"/>
    </source>
</evidence>
<dbReference type="SUPFAM" id="SSF50156">
    <property type="entry name" value="PDZ domain-like"/>
    <property type="match status" value="1"/>
</dbReference>
<feature type="domain" description="Peptidase M50" evidence="15">
    <location>
        <begin position="11"/>
        <end position="371"/>
    </location>
</feature>
<evidence type="ECO:0000256" key="3">
    <source>
        <dbReference type="ARBA" id="ARBA00007931"/>
    </source>
</evidence>
<evidence type="ECO:0000256" key="13">
    <source>
        <dbReference type="ARBA" id="ARBA00033476"/>
    </source>
</evidence>
<dbReference type="PANTHER" id="PTHR42837:SF2">
    <property type="entry name" value="MEMBRANE METALLOPROTEASE ARASP2, CHLOROPLASTIC-RELATED"/>
    <property type="match status" value="1"/>
</dbReference>
<keyword evidence="10" id="KW-0482">Metalloprotease</keyword>
<dbReference type="CDD" id="cd06163">
    <property type="entry name" value="S2P-M50_PDZ_RseP-like"/>
    <property type="match status" value="1"/>
</dbReference>
<evidence type="ECO:0000313" key="17">
    <source>
        <dbReference type="Proteomes" id="UP000030145"/>
    </source>
</evidence>
<keyword evidence="7" id="KW-0378">Hydrolase</keyword>
<evidence type="ECO:0000256" key="12">
    <source>
        <dbReference type="ARBA" id="ARBA00032214"/>
    </source>
</evidence>
<keyword evidence="8" id="KW-0862">Zinc</keyword>
<dbReference type="GO" id="GO:0004222">
    <property type="term" value="F:metalloendopeptidase activity"/>
    <property type="evidence" value="ECO:0007669"/>
    <property type="project" value="InterPro"/>
</dbReference>
<comment type="similarity">
    <text evidence="3">Belongs to the peptidase M50B family.</text>
</comment>
<reference evidence="16 17" key="1">
    <citation type="submission" date="2014-10" db="EMBL/GenBank/DDBJ databases">
        <title>Whole Genome sequence of Corynebacterium auriscanis strain CIP 106629.</title>
        <authorList>
            <person name="Hassan S.S."/>
            <person name="Jamal S.B."/>
            <person name="Tiwari S."/>
            <person name="Oliveira L.D.C."/>
            <person name="Souza F."/>
            <person name="Mariano D.C."/>
            <person name="Almeida S."/>
            <person name="Dorella F."/>
            <person name="Pereira F."/>
            <person name="Carvalho A."/>
            <person name="Leal C.A."/>
            <person name="Soares S.D.C."/>
            <person name="Figueiredo H.C."/>
            <person name="Silva A."/>
            <person name="Azevedo V.A."/>
        </authorList>
    </citation>
    <scope>NUCLEOTIDE SEQUENCE [LARGE SCALE GENOMIC DNA]</scope>
    <source>
        <strain evidence="16 17">CIP 106629</strain>
    </source>
</reference>
<comment type="cofactor">
    <cofactor evidence="1">
        <name>Zn(2+)</name>
        <dbReference type="ChEBI" id="CHEBI:29105"/>
    </cofactor>
</comment>
<comment type="subcellular location">
    <subcellularLocation>
        <location evidence="2">Membrane</location>
        <topology evidence="2">Multi-pass membrane protein</topology>
    </subcellularLocation>
</comment>
<proteinExistence type="inferred from homology"/>
<dbReference type="InterPro" id="IPR036034">
    <property type="entry name" value="PDZ_sf"/>
</dbReference>
<name>A0A0A2DNL3_9CORY</name>
<evidence type="ECO:0000256" key="1">
    <source>
        <dbReference type="ARBA" id="ARBA00001947"/>
    </source>
</evidence>
<dbReference type="RefSeq" id="WP_035112812.1">
    <property type="nucleotide sequence ID" value="NZ_CP047046.1"/>
</dbReference>
<dbReference type="Proteomes" id="UP000030145">
    <property type="component" value="Unassembled WGS sequence"/>
</dbReference>
<evidence type="ECO:0000256" key="10">
    <source>
        <dbReference type="ARBA" id="ARBA00023049"/>
    </source>
</evidence>
<dbReference type="GeneID" id="300552980"/>
<keyword evidence="5" id="KW-0645">Protease</keyword>
<dbReference type="GO" id="GO:0016020">
    <property type="term" value="C:membrane"/>
    <property type="evidence" value="ECO:0007669"/>
    <property type="project" value="UniProtKB-SubCell"/>
</dbReference>
<dbReference type="PANTHER" id="PTHR42837">
    <property type="entry name" value="REGULATOR OF SIGMA-E PROTEASE RSEP"/>
    <property type="match status" value="1"/>
</dbReference>
<dbReference type="Pfam" id="PF02163">
    <property type="entry name" value="Peptidase_M50"/>
    <property type="match status" value="1"/>
</dbReference>
<keyword evidence="6 14" id="KW-0812">Transmembrane</keyword>